<dbReference type="AlphaFoldDB" id="A0A8W7IIY8"/>
<dbReference type="EnsemblMetazoa" id="AAEL019591-RC">
    <property type="protein sequence ID" value="AAEL019591-PC"/>
    <property type="gene ID" value="AAEL019591"/>
</dbReference>
<feature type="domain" description="BTB" evidence="1">
    <location>
        <begin position="22"/>
        <end position="94"/>
    </location>
</feature>
<dbReference type="CDD" id="cd18186">
    <property type="entry name" value="BTB_POZ_ZBTB_KLHL-like"/>
    <property type="match status" value="1"/>
</dbReference>
<dbReference type="SUPFAM" id="SSF54695">
    <property type="entry name" value="POZ domain"/>
    <property type="match status" value="1"/>
</dbReference>
<dbReference type="OMA" id="CWISSNQ"/>
<sequence>MQHINAGFPLFVKDLFDDRSLSDVTIVVDNDEKSPNNIEETVAVQAHRLVLAVMSGYFQKAFCDNSSDDNRLEIRLVGVPYSIFQKCLKFMYHGFDETLSNMTLEDGIKFYSIAKMLEMDTKVKQSYSKWITKNLGKWEQQIWSIFLMAVERELNEVVVHCKAYVTDIANELLFFDAFRTMPLSIVQMVLSDEKMNCTKSELKKAIKCWISSNQIDEPVANELLNSIQMRKDPLFKGEEAKFYKSMRVKETEAGKLNSSAPDTAEHRYESSMYFLKNIVLTGITVFFKRNPDSTKSIDQNATGNIELELKICPFYIDYGASVSRTAVVMYDLTQRNAHKVNIFFPELKCSPFSKYRFEIKWKGEGLQPLLHMFGPIAHDLVKADESLVWSMFYKQPVENNGARVD</sequence>
<evidence type="ECO:0000313" key="2">
    <source>
        <dbReference type="EnsemblMetazoa" id="AAEL019591-PD"/>
    </source>
</evidence>
<evidence type="ECO:0000313" key="3">
    <source>
        <dbReference type="Proteomes" id="UP000008820"/>
    </source>
</evidence>
<dbReference type="InterPro" id="IPR011333">
    <property type="entry name" value="SKP1/BTB/POZ_sf"/>
</dbReference>
<dbReference type="Pfam" id="PF00651">
    <property type="entry name" value="BTB"/>
    <property type="match status" value="1"/>
</dbReference>
<accession>A0A8W7IIY8</accession>
<gene>
    <name evidence="2" type="primary">5568644</name>
</gene>
<reference evidence="2 3" key="1">
    <citation type="submission" date="2017-06" db="EMBL/GenBank/DDBJ databases">
        <title>Aedes aegypti genome working group (AGWG) sequencing and assembly.</title>
        <authorList>
            <consortium name="Aedes aegypti Genome Working Group (AGWG)"/>
            <person name="Matthews B.J."/>
        </authorList>
    </citation>
    <scope>NUCLEOTIDE SEQUENCE [LARGE SCALE GENOMIC DNA]</scope>
    <source>
        <strain evidence="2 3">LVP_AGWG</strain>
    </source>
</reference>
<protein>
    <recommendedName>
        <fullName evidence="1">BTB domain-containing protein</fullName>
    </recommendedName>
</protein>
<dbReference type="SMART" id="SM00225">
    <property type="entry name" value="BTB"/>
    <property type="match status" value="1"/>
</dbReference>
<dbReference type="EnsemblMetazoa" id="AAEL019591-RD">
    <property type="protein sequence ID" value="AAEL019591-PD"/>
    <property type="gene ID" value="AAEL019591"/>
</dbReference>
<dbReference type="InterPro" id="IPR052407">
    <property type="entry name" value="BTB_POZ_domain_cont_9"/>
</dbReference>
<dbReference type="Proteomes" id="UP000008820">
    <property type="component" value="Chromosome 2"/>
</dbReference>
<dbReference type="PANTHER" id="PTHR46306:SF1">
    <property type="entry name" value="BTB_POZ DOMAIN-CONTAINING PROTEIN 9"/>
    <property type="match status" value="1"/>
</dbReference>
<dbReference type="PANTHER" id="PTHR46306">
    <property type="entry name" value="BTB/POZ DOMAIN-CONTAINING PROTEIN 9"/>
    <property type="match status" value="1"/>
</dbReference>
<name>A0A8W7IIY8_AEDAE</name>
<organism evidence="2 3">
    <name type="scientific">Aedes aegypti</name>
    <name type="common">Yellowfever mosquito</name>
    <name type="synonym">Culex aegypti</name>
    <dbReference type="NCBI Taxonomy" id="7159"/>
    <lineage>
        <taxon>Eukaryota</taxon>
        <taxon>Metazoa</taxon>
        <taxon>Ecdysozoa</taxon>
        <taxon>Arthropoda</taxon>
        <taxon>Hexapoda</taxon>
        <taxon>Insecta</taxon>
        <taxon>Pterygota</taxon>
        <taxon>Neoptera</taxon>
        <taxon>Endopterygota</taxon>
        <taxon>Diptera</taxon>
        <taxon>Nematocera</taxon>
        <taxon>Culicoidea</taxon>
        <taxon>Culicidae</taxon>
        <taxon>Culicinae</taxon>
        <taxon>Aedini</taxon>
        <taxon>Aedes</taxon>
        <taxon>Stegomyia</taxon>
    </lineage>
</organism>
<dbReference type="GO" id="GO:0005737">
    <property type="term" value="C:cytoplasm"/>
    <property type="evidence" value="ECO:0007669"/>
    <property type="project" value="TreeGrafter"/>
</dbReference>
<keyword evidence="3" id="KW-1185">Reference proteome</keyword>
<dbReference type="Gene3D" id="3.30.710.10">
    <property type="entry name" value="Potassium Channel Kv1.1, Chain A"/>
    <property type="match status" value="1"/>
</dbReference>
<proteinExistence type="predicted"/>
<evidence type="ECO:0000259" key="1">
    <source>
        <dbReference type="PROSITE" id="PS50097"/>
    </source>
</evidence>
<reference evidence="2" key="2">
    <citation type="submission" date="2022-10" db="UniProtKB">
        <authorList>
            <consortium name="EnsemblMetazoa"/>
        </authorList>
    </citation>
    <scope>IDENTIFICATION</scope>
    <source>
        <strain evidence="2">LVP_AGWG</strain>
    </source>
</reference>
<dbReference type="InterPro" id="IPR000210">
    <property type="entry name" value="BTB/POZ_dom"/>
</dbReference>
<dbReference type="OrthoDB" id="7743752at2759"/>
<dbReference type="PROSITE" id="PS50097">
    <property type="entry name" value="BTB"/>
    <property type="match status" value="1"/>
</dbReference>